<evidence type="ECO:0000256" key="2">
    <source>
        <dbReference type="SAM" id="SignalP"/>
    </source>
</evidence>
<feature type="domain" description="Spondin" evidence="3">
    <location>
        <begin position="39"/>
        <end position="157"/>
    </location>
</feature>
<keyword evidence="5" id="KW-1185">Reference proteome</keyword>
<dbReference type="Gene3D" id="2.60.40.2130">
    <property type="entry name" value="F-spondin domain"/>
    <property type="match status" value="1"/>
</dbReference>
<dbReference type="InterPro" id="IPR009465">
    <property type="entry name" value="Spondin_N"/>
</dbReference>
<evidence type="ECO:0000259" key="3">
    <source>
        <dbReference type="Pfam" id="PF06468"/>
    </source>
</evidence>
<dbReference type="EMBL" id="CP136600">
    <property type="protein sequence ID" value="WOH37812.1"/>
    <property type="molecule type" value="Genomic_DNA"/>
</dbReference>
<sequence>MNAINTKLILPAVFLLTTIPAVEAAELEVTVTNLTQGIYYTPIIVAAHNGDTSIFRSGEMASSELQAMAEGGDISGVSLLLTGAAADISENPAEGLLAPAMSTTTMLSTSAGNNYLSIAAMILPSNDGFVGLDSWMIPMEAGTYSFTLNAYDAGTEANDEIVNGGGAPGVPGIPAAPGMDAGSGASGVSASQANTYVHIHPGNLGDMDVMGGSSDLNPTIHRWLNPVAKVTVVVK</sequence>
<evidence type="ECO:0000313" key="4">
    <source>
        <dbReference type="EMBL" id="WOH37812.1"/>
    </source>
</evidence>
<dbReference type="InterPro" id="IPR038678">
    <property type="entry name" value="Spondin_N_sf"/>
</dbReference>
<feature type="signal peptide" evidence="2">
    <location>
        <begin position="1"/>
        <end position="24"/>
    </location>
</feature>
<evidence type="ECO:0000256" key="1">
    <source>
        <dbReference type="SAM" id="MobiDB-lite"/>
    </source>
</evidence>
<dbReference type="RefSeq" id="WP_348396590.1">
    <property type="nucleotide sequence ID" value="NZ_CP136600.1"/>
</dbReference>
<organism evidence="4 5">
    <name type="scientific">Thalassotalea fonticola</name>
    <dbReference type="NCBI Taxonomy" id="3065649"/>
    <lineage>
        <taxon>Bacteria</taxon>
        <taxon>Pseudomonadati</taxon>
        <taxon>Pseudomonadota</taxon>
        <taxon>Gammaproteobacteria</taxon>
        <taxon>Alteromonadales</taxon>
        <taxon>Colwelliaceae</taxon>
        <taxon>Thalassotalea</taxon>
    </lineage>
</organism>
<protein>
    <submittedName>
        <fullName evidence="4">Spondin domain-containing protein</fullName>
    </submittedName>
</protein>
<dbReference type="Proteomes" id="UP001301442">
    <property type="component" value="Chromosome"/>
</dbReference>
<keyword evidence="2" id="KW-0732">Signal</keyword>
<dbReference type="NCBIfam" id="NF038123">
    <property type="entry name" value="NF038123_dom"/>
    <property type="match status" value="1"/>
</dbReference>
<name>A0ABZ0GPE4_9GAMM</name>
<gene>
    <name evidence="4" type="ORF">RI844_00820</name>
</gene>
<reference evidence="4 5" key="1">
    <citation type="submission" date="2023-09" db="EMBL/GenBank/DDBJ databases">
        <authorList>
            <person name="Qi X."/>
        </authorList>
    </citation>
    <scope>NUCLEOTIDE SEQUENCE [LARGE SCALE GENOMIC DNA]</scope>
    <source>
        <strain evidence="4 5">S1-1</strain>
    </source>
</reference>
<feature type="region of interest" description="Disordered" evidence="1">
    <location>
        <begin position="166"/>
        <end position="186"/>
    </location>
</feature>
<accession>A0ABZ0GPE4</accession>
<feature type="compositionally biased region" description="Low complexity" evidence="1">
    <location>
        <begin position="170"/>
        <end position="186"/>
    </location>
</feature>
<feature type="chain" id="PRO_5045584619" evidence="2">
    <location>
        <begin position="25"/>
        <end position="235"/>
    </location>
</feature>
<evidence type="ECO:0000313" key="5">
    <source>
        <dbReference type="Proteomes" id="UP001301442"/>
    </source>
</evidence>
<proteinExistence type="predicted"/>
<dbReference type="Pfam" id="PF06468">
    <property type="entry name" value="Spond_N"/>
    <property type="match status" value="1"/>
</dbReference>